<dbReference type="Pfam" id="PF09587">
    <property type="entry name" value="PGA_cap"/>
    <property type="match status" value="1"/>
</dbReference>
<evidence type="ECO:0000313" key="3">
    <source>
        <dbReference type="EMBL" id="KPJ66974.1"/>
    </source>
</evidence>
<reference evidence="3 4" key="1">
    <citation type="journal article" date="2015" name="Microbiome">
        <title>Genomic resolution of linkages in carbon, nitrogen, and sulfur cycling among widespread estuary sediment bacteria.</title>
        <authorList>
            <person name="Baker B.J."/>
            <person name="Lazar C.S."/>
            <person name="Teske A.P."/>
            <person name="Dick G.J."/>
        </authorList>
    </citation>
    <scope>NUCLEOTIDE SEQUENCE [LARGE SCALE GENOMIC DNA]</scope>
    <source>
        <strain evidence="3">DG_54_3</strain>
    </source>
</reference>
<dbReference type="AlphaFoldDB" id="A0A0S7XWY6"/>
<dbReference type="InterPro" id="IPR019079">
    <property type="entry name" value="Capsule_synth_CapA"/>
</dbReference>
<accession>A0A0S7XWY6</accession>
<protein>
    <recommendedName>
        <fullName evidence="2">Capsule synthesis protein CapA domain-containing protein</fullName>
    </recommendedName>
</protein>
<dbReference type="Proteomes" id="UP000051861">
    <property type="component" value="Unassembled WGS sequence"/>
</dbReference>
<evidence type="ECO:0000313" key="4">
    <source>
        <dbReference type="Proteomes" id="UP000051861"/>
    </source>
</evidence>
<comment type="caution">
    <text evidence="3">The sequence shown here is derived from an EMBL/GenBank/DDBJ whole genome shotgun (WGS) entry which is preliminary data.</text>
</comment>
<comment type="similarity">
    <text evidence="1">Belongs to the CapA family.</text>
</comment>
<dbReference type="PANTHER" id="PTHR33393">
    <property type="entry name" value="POLYGLUTAMINE SYNTHESIS ACCESSORY PROTEIN RV0574C-RELATED"/>
    <property type="match status" value="1"/>
</dbReference>
<organism evidence="3 4">
    <name type="scientific">candidate division WOR-1 bacterium DG_54_3</name>
    <dbReference type="NCBI Taxonomy" id="1703775"/>
    <lineage>
        <taxon>Bacteria</taxon>
        <taxon>Bacillati</taxon>
        <taxon>Saganbacteria</taxon>
    </lineage>
</organism>
<gene>
    <name evidence="3" type="ORF">AMJ44_07560</name>
</gene>
<proteinExistence type="inferred from homology"/>
<feature type="domain" description="Capsule synthesis protein CapA" evidence="2">
    <location>
        <begin position="9"/>
        <end position="203"/>
    </location>
</feature>
<dbReference type="SMART" id="SM00854">
    <property type="entry name" value="PGA_cap"/>
    <property type="match status" value="1"/>
</dbReference>
<dbReference type="InterPro" id="IPR029052">
    <property type="entry name" value="Metallo-depent_PP-like"/>
</dbReference>
<dbReference type="PANTHER" id="PTHR33393:SF11">
    <property type="entry name" value="POLYGLUTAMINE SYNTHESIS ACCESSORY PROTEIN RV0574C-RELATED"/>
    <property type="match status" value="1"/>
</dbReference>
<dbReference type="Gene3D" id="3.60.21.10">
    <property type="match status" value="1"/>
</dbReference>
<name>A0A0S7XWY6_UNCSA</name>
<evidence type="ECO:0000259" key="2">
    <source>
        <dbReference type="SMART" id="SM00854"/>
    </source>
</evidence>
<evidence type="ECO:0000256" key="1">
    <source>
        <dbReference type="ARBA" id="ARBA00005662"/>
    </source>
</evidence>
<feature type="non-terminal residue" evidence="3">
    <location>
        <position position="203"/>
    </location>
</feature>
<sequence length="203" mass="22830">MNKDNNKLLFYAVGDIMLGDHSYYLRIGVGSRLRTGKLADPFEHVKHLLRKGDIVLGNLETVLSKRTNRHGFNKIDLRGEPSWAKLIAEAGFNVISVANNHAMQHGIDAWHESIRNLRNAGINVVGIKKDPILILECKGIRIAILGFSLRPPQYGVLSPPYYLTSPEEVRERVNQAKGKADLVILSLHWGDEYSSRPSQEQLQ</sequence>
<dbReference type="EMBL" id="LIZX01000068">
    <property type="protein sequence ID" value="KPJ66974.1"/>
    <property type="molecule type" value="Genomic_DNA"/>
</dbReference>
<dbReference type="InterPro" id="IPR052169">
    <property type="entry name" value="CW_Biosynth-Accessory"/>
</dbReference>
<dbReference type="SUPFAM" id="SSF56300">
    <property type="entry name" value="Metallo-dependent phosphatases"/>
    <property type="match status" value="1"/>
</dbReference>